<comment type="similarity">
    <text evidence="1 9">Belongs to the sigma-54 factor family.</text>
</comment>
<dbReference type="PRINTS" id="PR00045">
    <property type="entry name" value="SIGMA54FCT"/>
</dbReference>
<reference evidence="13 14" key="1">
    <citation type="submission" date="2020-09" db="EMBL/GenBank/DDBJ databases">
        <title>Eikenella S3660 sp. nov., isolated from a throat swab.</title>
        <authorList>
            <person name="Buhl M."/>
        </authorList>
    </citation>
    <scope>NUCLEOTIDE SEQUENCE [LARGE SCALE GENOMIC DNA]</scope>
    <source>
        <strain evidence="13 14">S3360</strain>
    </source>
</reference>
<feature type="domain" description="RNA polymerase sigma factor 54 core-binding" evidence="12">
    <location>
        <begin position="86"/>
        <end position="281"/>
    </location>
</feature>
<evidence type="ECO:0000256" key="9">
    <source>
        <dbReference type="PIRNR" id="PIRNR000774"/>
    </source>
</evidence>
<evidence type="ECO:0000256" key="4">
    <source>
        <dbReference type="ARBA" id="ARBA00022695"/>
    </source>
</evidence>
<evidence type="ECO:0000256" key="10">
    <source>
        <dbReference type="SAM" id="MobiDB-lite"/>
    </source>
</evidence>
<evidence type="ECO:0000256" key="1">
    <source>
        <dbReference type="ARBA" id="ARBA00008798"/>
    </source>
</evidence>
<dbReference type="InterPro" id="IPR000394">
    <property type="entry name" value="RNA_pol_sigma_54"/>
</dbReference>
<keyword evidence="4 9" id="KW-0548">Nucleotidyltransferase</keyword>
<dbReference type="PANTHER" id="PTHR32248:SF4">
    <property type="entry name" value="RNA POLYMERASE SIGMA-54 FACTOR"/>
    <property type="match status" value="1"/>
</dbReference>
<evidence type="ECO:0000256" key="5">
    <source>
        <dbReference type="ARBA" id="ARBA00023015"/>
    </source>
</evidence>
<organism evidence="13 14">
    <name type="scientific">Eikenella glucosivorans</name>
    <dbReference type="NCBI Taxonomy" id="2766967"/>
    <lineage>
        <taxon>Bacteria</taxon>
        <taxon>Pseudomonadati</taxon>
        <taxon>Pseudomonadota</taxon>
        <taxon>Betaproteobacteria</taxon>
        <taxon>Neisseriales</taxon>
        <taxon>Neisseriaceae</taxon>
        <taxon>Eikenella</taxon>
    </lineage>
</organism>
<dbReference type="InterPro" id="IPR007634">
    <property type="entry name" value="RNA_pol_sigma_54_DNA-bd"/>
</dbReference>
<evidence type="ECO:0000256" key="8">
    <source>
        <dbReference type="ARBA" id="ARBA00023163"/>
    </source>
</evidence>
<proteinExistence type="inferred from homology"/>
<dbReference type="PANTHER" id="PTHR32248">
    <property type="entry name" value="RNA POLYMERASE SIGMA-54 FACTOR"/>
    <property type="match status" value="1"/>
</dbReference>
<dbReference type="EMBL" id="JACSGR010000001">
    <property type="protein sequence ID" value="MBH5328128.1"/>
    <property type="molecule type" value="Genomic_DNA"/>
</dbReference>
<name>A0ABS0N740_9NEIS</name>
<keyword evidence="14" id="KW-1185">Reference proteome</keyword>
<dbReference type="PIRSF" id="PIRSF000774">
    <property type="entry name" value="RpoN"/>
    <property type="match status" value="1"/>
</dbReference>
<keyword evidence="8 9" id="KW-0804">Transcription</keyword>
<evidence type="ECO:0000313" key="13">
    <source>
        <dbReference type="EMBL" id="MBH5328128.1"/>
    </source>
</evidence>
<keyword evidence="3 9" id="KW-0808">Transferase</keyword>
<evidence type="ECO:0000256" key="6">
    <source>
        <dbReference type="ARBA" id="ARBA00023082"/>
    </source>
</evidence>
<dbReference type="Pfam" id="PF00309">
    <property type="entry name" value="Sigma54_AID"/>
    <property type="match status" value="1"/>
</dbReference>
<comment type="caution">
    <text evidence="13">The sequence shown here is derived from an EMBL/GenBank/DDBJ whole genome shotgun (WGS) entry which is preliminary data.</text>
</comment>
<feature type="region of interest" description="Disordered" evidence="10">
    <location>
        <begin position="48"/>
        <end position="68"/>
    </location>
</feature>
<protein>
    <recommendedName>
        <fullName evidence="9">RNA polymerase sigma-54 factor</fullName>
    </recommendedName>
</protein>
<dbReference type="PROSITE" id="PS00718">
    <property type="entry name" value="SIGMA54_2"/>
    <property type="match status" value="1"/>
</dbReference>
<keyword evidence="2 9" id="KW-0240">DNA-directed RNA polymerase</keyword>
<dbReference type="NCBIfam" id="TIGR02395">
    <property type="entry name" value="rpoN_sigma"/>
    <property type="match status" value="1"/>
</dbReference>
<evidence type="ECO:0000256" key="3">
    <source>
        <dbReference type="ARBA" id="ARBA00022679"/>
    </source>
</evidence>
<dbReference type="Gene3D" id="1.10.10.1330">
    <property type="entry name" value="RNA polymerase sigma-54 factor, core-binding domain"/>
    <property type="match status" value="1"/>
</dbReference>
<dbReference type="PROSITE" id="PS50044">
    <property type="entry name" value="SIGMA54_3"/>
    <property type="match status" value="1"/>
</dbReference>
<evidence type="ECO:0000313" key="14">
    <source>
        <dbReference type="Proteomes" id="UP000768471"/>
    </source>
</evidence>
<evidence type="ECO:0000259" key="12">
    <source>
        <dbReference type="Pfam" id="PF04963"/>
    </source>
</evidence>
<dbReference type="Proteomes" id="UP000768471">
    <property type="component" value="Unassembled WGS sequence"/>
</dbReference>
<keyword evidence="6 9" id="KW-0731">Sigma factor</keyword>
<evidence type="ECO:0000256" key="7">
    <source>
        <dbReference type="ARBA" id="ARBA00023125"/>
    </source>
</evidence>
<keyword evidence="5 9" id="KW-0805">Transcription regulation</keyword>
<feature type="domain" description="RNA polymerase sigma factor 54 DNA-binding" evidence="11">
    <location>
        <begin position="294"/>
        <end position="454"/>
    </location>
</feature>
<gene>
    <name evidence="13" type="primary">rpoN</name>
    <name evidence="13" type="ORF">H9Q10_00360</name>
</gene>
<evidence type="ECO:0000259" key="11">
    <source>
        <dbReference type="Pfam" id="PF04552"/>
    </source>
</evidence>
<dbReference type="Pfam" id="PF04963">
    <property type="entry name" value="Sigma54_CBD"/>
    <property type="match status" value="1"/>
</dbReference>
<dbReference type="RefSeq" id="WP_197902065.1">
    <property type="nucleotide sequence ID" value="NZ_JACSGR010000001.1"/>
</dbReference>
<evidence type="ECO:0000256" key="2">
    <source>
        <dbReference type="ARBA" id="ARBA00022478"/>
    </source>
</evidence>
<sequence>MTQQSVKLKLRQTQQLNQKQQQSLRILHMSSLELAEEVEGWLADNPMLERPEADPADSGAPEPHYSADLPITRKTNSMEESDVWETVADEADFRSGLHAQVCEHPLDEGQAALVHLLIDYLDDQGYLNDSLTDIVENSPLEWMLEEEDLAEALRHLQQFDPAGVGARDLGESLLLQLARQQPSEAVFCAVRLVKHFLPEVGKNSLSPLVRKKFPEYSVATIEAAQALVAALNPFPAYGLAGSGHTEYVDPDVWIRPDPESGEWKVGMFRQAWPQLQLNQEYCELLAEYGGEAPELKQKLSEAKVLLSSLEQRKSTVLRLAEIILEKQADFFSFGAIGLVPLTIKDTAAHLGLAESTVSRAVNQKYLACPQGIFPLRYFFSQAAAYSGSEDSDGISPGAVKAVIESLIAAEDKTKPLSDRAMADRLALQGIVLARRTVAKYREELNFPPAHQRKQKAGS</sequence>
<dbReference type="InterPro" id="IPR038709">
    <property type="entry name" value="RpoN_core-bd_sf"/>
</dbReference>
<comment type="function">
    <text evidence="9">Sigma factors are initiation factors that promote the attachment of RNA polymerase to specific initiation sites and are then released.</text>
</comment>
<keyword evidence="7 9" id="KW-0238">DNA-binding</keyword>
<dbReference type="Pfam" id="PF04552">
    <property type="entry name" value="Sigma54_DBD"/>
    <property type="match status" value="1"/>
</dbReference>
<accession>A0ABS0N740</accession>
<dbReference type="InterPro" id="IPR007046">
    <property type="entry name" value="RNA_pol_sigma_54_core-bd"/>
</dbReference>
<dbReference type="Gene3D" id="1.10.10.60">
    <property type="entry name" value="Homeodomain-like"/>
    <property type="match status" value="1"/>
</dbReference>